<feature type="non-terminal residue" evidence="6">
    <location>
        <position position="109"/>
    </location>
</feature>
<evidence type="ECO:0000256" key="3">
    <source>
        <dbReference type="ARBA" id="ARBA00022884"/>
    </source>
</evidence>
<name>A0A146K5Y5_9EUKA</name>
<dbReference type="SUPFAM" id="SSF81891">
    <property type="entry name" value="Poly A polymerase C-terminal region-like"/>
    <property type="match status" value="1"/>
</dbReference>
<sequence length="109" mass="12521">KNLQITTTKALGFELDFIGLYKEEFSDQSQTLVKTQISVEEDAFRRDFRCNALFFNICSSKIEDLTGGLSDLENKVLQTPLDAVKIFSENPHRILRAIRFNLTLDFELS</sequence>
<protein>
    <submittedName>
        <fullName evidence="6">tRNA-nucleotidyltransferase</fullName>
    </submittedName>
</protein>
<evidence type="ECO:0000256" key="2">
    <source>
        <dbReference type="ARBA" id="ARBA00022679"/>
    </source>
</evidence>
<feature type="domain" description="Poly A polymerase head" evidence="5">
    <location>
        <begin position="4"/>
        <end position="77"/>
    </location>
</feature>
<dbReference type="PANTHER" id="PTHR13734">
    <property type="entry name" value="TRNA-NUCLEOTIDYLTRANSFERASE"/>
    <property type="match status" value="1"/>
</dbReference>
<dbReference type="Pfam" id="PF01743">
    <property type="entry name" value="PolyA_pol"/>
    <property type="match status" value="1"/>
</dbReference>
<dbReference type="AlphaFoldDB" id="A0A146K5Y5"/>
<keyword evidence="2 4" id="KW-0808">Transferase</keyword>
<evidence type="ECO:0000256" key="4">
    <source>
        <dbReference type="RuleBase" id="RU003953"/>
    </source>
</evidence>
<feature type="non-terminal residue" evidence="6">
    <location>
        <position position="1"/>
    </location>
</feature>
<dbReference type="Gene3D" id="1.10.3090.10">
    <property type="entry name" value="cca-adding enzyme, domain 2"/>
    <property type="match status" value="1"/>
</dbReference>
<organism evidence="6">
    <name type="scientific">Trepomonas sp. PC1</name>
    <dbReference type="NCBI Taxonomy" id="1076344"/>
    <lineage>
        <taxon>Eukaryota</taxon>
        <taxon>Metamonada</taxon>
        <taxon>Diplomonadida</taxon>
        <taxon>Hexamitidae</taxon>
        <taxon>Hexamitinae</taxon>
        <taxon>Trepomonas</taxon>
    </lineage>
</organism>
<evidence type="ECO:0000259" key="5">
    <source>
        <dbReference type="Pfam" id="PF01743"/>
    </source>
</evidence>
<accession>A0A146K5Y5</accession>
<dbReference type="PANTHER" id="PTHR13734:SF9">
    <property type="entry name" value="TRNA NUCLEOTIDYLTRANSFERASE CCA2"/>
    <property type="match status" value="1"/>
</dbReference>
<gene>
    <name evidence="6" type="ORF">TPC1_15821</name>
</gene>
<comment type="similarity">
    <text evidence="1 4">Belongs to the tRNA nucleotidyltransferase/poly(A) polymerase family.</text>
</comment>
<reference evidence="6" key="1">
    <citation type="submission" date="2015-07" db="EMBL/GenBank/DDBJ databases">
        <title>Adaptation to a free-living lifestyle via gene acquisitions in the diplomonad Trepomonas sp. PC1.</title>
        <authorList>
            <person name="Xu F."/>
            <person name="Jerlstrom-Hultqvist J."/>
            <person name="Kolisko M."/>
            <person name="Simpson A.G.B."/>
            <person name="Roger A.J."/>
            <person name="Svard S.G."/>
            <person name="Andersson J.O."/>
        </authorList>
    </citation>
    <scope>NUCLEOTIDE SEQUENCE</scope>
    <source>
        <strain evidence="6">PC1</strain>
    </source>
</reference>
<dbReference type="GO" id="GO:0052927">
    <property type="term" value="F:CC tRNA cytidylyltransferase activity"/>
    <property type="evidence" value="ECO:0007669"/>
    <property type="project" value="TreeGrafter"/>
</dbReference>
<dbReference type="GO" id="GO:0001680">
    <property type="term" value="P:tRNA 3'-terminal CCA addition"/>
    <property type="evidence" value="ECO:0007669"/>
    <property type="project" value="UniProtKB-ARBA"/>
</dbReference>
<evidence type="ECO:0000313" key="6">
    <source>
        <dbReference type="EMBL" id="JAP92290.1"/>
    </source>
</evidence>
<dbReference type="GO" id="GO:0003723">
    <property type="term" value="F:RNA binding"/>
    <property type="evidence" value="ECO:0007669"/>
    <property type="project" value="UniProtKB-KW"/>
</dbReference>
<dbReference type="InterPro" id="IPR002646">
    <property type="entry name" value="PolA_pol_head_dom"/>
</dbReference>
<dbReference type="InterPro" id="IPR043519">
    <property type="entry name" value="NT_sf"/>
</dbReference>
<dbReference type="SUPFAM" id="SSF81301">
    <property type="entry name" value="Nucleotidyltransferase"/>
    <property type="match status" value="1"/>
</dbReference>
<keyword evidence="3 4" id="KW-0694">RNA-binding</keyword>
<dbReference type="EMBL" id="GDID01004316">
    <property type="protein sequence ID" value="JAP92290.1"/>
    <property type="molecule type" value="Transcribed_RNA"/>
</dbReference>
<proteinExistence type="inferred from homology"/>
<evidence type="ECO:0000256" key="1">
    <source>
        <dbReference type="ARBA" id="ARBA00007265"/>
    </source>
</evidence>
<dbReference type="GO" id="GO:0052929">
    <property type="term" value="F:ATP:3'-cytidine-cytidine-tRNA adenylyltransferase activity"/>
    <property type="evidence" value="ECO:0007669"/>
    <property type="project" value="TreeGrafter"/>
</dbReference>
<dbReference type="Gene3D" id="3.30.460.10">
    <property type="entry name" value="Beta Polymerase, domain 2"/>
    <property type="match status" value="1"/>
</dbReference>